<evidence type="ECO:0000313" key="2">
    <source>
        <dbReference type="Proteomes" id="UP000285569"/>
    </source>
</evidence>
<dbReference type="Gene3D" id="1.20.120.520">
    <property type="entry name" value="nmb1532 protein domain like"/>
    <property type="match status" value="1"/>
</dbReference>
<comment type="caution">
    <text evidence="1">The sequence shown here is derived from an EMBL/GenBank/DDBJ whole genome shotgun (WGS) entry which is preliminary data.</text>
</comment>
<dbReference type="Proteomes" id="UP000285569">
    <property type="component" value="Unassembled WGS sequence"/>
</dbReference>
<evidence type="ECO:0000313" key="1">
    <source>
        <dbReference type="EMBL" id="RHX82297.1"/>
    </source>
</evidence>
<proteinExistence type="predicted"/>
<organism evidence="1 2">
    <name type="scientific">Leptospira yasudae</name>
    <dbReference type="NCBI Taxonomy" id="2202201"/>
    <lineage>
        <taxon>Bacteria</taxon>
        <taxon>Pseudomonadati</taxon>
        <taxon>Spirochaetota</taxon>
        <taxon>Spirochaetia</taxon>
        <taxon>Leptospirales</taxon>
        <taxon>Leptospiraceae</taxon>
        <taxon>Leptospira</taxon>
    </lineage>
</organism>
<name>A0ABX9M8Z4_9LEPT</name>
<reference evidence="1 2" key="2">
    <citation type="journal article" date="2020" name="Int. J. Syst. Evol. Microbiol.">
        <title>Leptospira yasudae sp. nov. and Leptospira stimsonii sp. nov., two new species of the pathogenic group isolated from environmental sources.</title>
        <authorList>
            <person name="Casanovas-Massana A."/>
            <person name="Hamond C."/>
            <person name="Santos L.A."/>
            <person name="de Oliveira D."/>
            <person name="Hacker K.P."/>
            <person name="Balassiano I."/>
            <person name="Costa F."/>
            <person name="Medeiros M.A."/>
            <person name="Reis M.G."/>
            <person name="Ko A.I."/>
            <person name="Wunder E.A."/>
        </authorList>
    </citation>
    <scope>NUCLEOTIDE SEQUENCE [LARGE SCALE GENOMIC DNA]</scope>
    <source>
        <strain evidence="1 2">B21</strain>
    </source>
</reference>
<keyword evidence="2" id="KW-1185">Reference proteome</keyword>
<accession>A0ABX9M8Z4</accession>
<dbReference type="EMBL" id="QHCR01000001">
    <property type="protein sequence ID" value="RHX82297.1"/>
    <property type="molecule type" value="Genomic_DNA"/>
</dbReference>
<reference evidence="2" key="1">
    <citation type="submission" date="2018-05" db="EMBL/GenBank/DDBJ databases">
        <title>Leptospira yasudae sp. nov. and Leptospira stimsonii sp. nov., two pathogenic species of the genus Leptospira isolated from environmental sources.</title>
        <authorList>
            <person name="Casanovas-Massana A."/>
            <person name="Hamond C."/>
            <person name="Santos L.A."/>
            <person name="Hacker K.P."/>
            <person name="Balassiano I."/>
            <person name="Medeiros M.A."/>
            <person name="Reis M.G."/>
            <person name="Ko A.I."/>
            <person name="Wunder E.A."/>
        </authorList>
    </citation>
    <scope>NUCLEOTIDE SEQUENCE [LARGE SCALE GENOMIC DNA]</scope>
    <source>
        <strain evidence="2">B21</strain>
    </source>
</reference>
<protein>
    <submittedName>
        <fullName evidence="1">Cation-binding protein</fullName>
    </submittedName>
</protein>
<gene>
    <name evidence="1" type="ORF">DLM77_02235</name>
</gene>
<sequence>MKNFPKSEFIQFLVRKDCYTFLMNTNPQTHARFEVYDFPHRGIRNALSLWILETGKTDFKNEEEWNRLKNMSTDIIHLLEIHARDEEAFSLKYLGEIDPSYSEKDLTTHSLLEKEIETIQSRLEQIDRSKPLSKADLKKEFYNTLMRFQTRYLVHMEEEETVTQSHLWKEFSDAELENHRKEIMASLKVEDLKLWIRYVAPTLPSEERFKFESMTEKILSQSSGKN</sequence>